<evidence type="ECO:0000313" key="2">
    <source>
        <dbReference type="Proteomes" id="UP000214880"/>
    </source>
</evidence>
<dbReference type="InterPro" id="IPR014287">
    <property type="entry name" value="Nase_Fe-Fe_AnfO"/>
</dbReference>
<gene>
    <name evidence="1" type="ORF">SAMN04488502_105243</name>
</gene>
<dbReference type="EMBL" id="FNHB01000005">
    <property type="protein sequence ID" value="SDM56720.1"/>
    <property type="molecule type" value="Genomic_DNA"/>
</dbReference>
<dbReference type="Pfam" id="PF09582">
    <property type="entry name" value="AnfO_nitrog"/>
    <property type="match status" value="1"/>
</dbReference>
<reference evidence="1 2" key="1">
    <citation type="submission" date="2016-10" db="EMBL/GenBank/DDBJ databases">
        <authorList>
            <person name="de Groot N.N."/>
        </authorList>
    </citation>
    <scope>NUCLEOTIDE SEQUENCE [LARGE SCALE GENOMIC DNA]</scope>
    <source>
        <strain evidence="1 2">DSM 1736</strain>
    </source>
</reference>
<name>A0A1G9U9V1_9FIRM</name>
<dbReference type="AlphaFoldDB" id="A0A1G9U9V1"/>
<dbReference type="OrthoDB" id="200286at2"/>
<protein>
    <submittedName>
        <fullName evidence="1">Fe-only nitrogenase accessory protein AnfO</fullName>
    </submittedName>
</protein>
<dbReference type="RefSeq" id="WP_092073300.1">
    <property type="nucleotide sequence ID" value="NZ_FNHB01000005.1"/>
</dbReference>
<sequence length="206" mass="23484">MPFNIAVALDQHGNTTSIDEPARIVVYQKKQDAWLAVQEFVYDLEQSKGVRHMRQKLAELVADIAKSSQIFVGLSVTGIPYFELEKAGMVIWEFEGRPAEFLSYIEDKEEEARLARDKMKPIAVPAPRQTAPGRFFISLKEVQENNAGITSKQVLFSFVNKAEFDQLEVVCNHVPPWLETIVLEKNFVCLKEQISQKEIRVTVSKK</sequence>
<keyword evidence="2" id="KW-1185">Reference proteome</keyword>
<accession>A0A1G9U9V1</accession>
<proteinExistence type="predicted"/>
<dbReference type="Proteomes" id="UP000214880">
    <property type="component" value="Unassembled WGS sequence"/>
</dbReference>
<dbReference type="STRING" id="146817.SAMN04488502_105243"/>
<organism evidence="1 2">
    <name type="scientific">Dendrosporobacter quercicolus</name>
    <dbReference type="NCBI Taxonomy" id="146817"/>
    <lineage>
        <taxon>Bacteria</taxon>
        <taxon>Bacillati</taxon>
        <taxon>Bacillota</taxon>
        <taxon>Negativicutes</taxon>
        <taxon>Selenomonadales</taxon>
        <taxon>Sporomusaceae</taxon>
        <taxon>Dendrosporobacter</taxon>
    </lineage>
</organism>
<evidence type="ECO:0000313" key="1">
    <source>
        <dbReference type="EMBL" id="SDM56720.1"/>
    </source>
</evidence>